<proteinExistence type="evidence at transcript level"/>
<reference evidence="8" key="1">
    <citation type="submission" date="2018-10" db="EMBL/GenBank/DDBJ databases">
        <title>Transcriptome-wide Identification, Classification and Characterization of AP2ERF Family Genes in the Desert Moss Bryum argenteum.</title>
        <authorList>
            <person name="Li X."/>
            <person name="Gao B."/>
            <person name="Liang Y."/>
            <person name="Zhang D."/>
            <person name="Yang H."/>
        </authorList>
    </citation>
    <scope>NUCLEOTIDE SEQUENCE</scope>
</reference>
<keyword evidence="5" id="KW-0539">Nucleus</keyword>
<keyword evidence="4" id="KW-0804">Transcription</keyword>
<evidence type="ECO:0000256" key="3">
    <source>
        <dbReference type="ARBA" id="ARBA00023125"/>
    </source>
</evidence>
<evidence type="ECO:0000256" key="1">
    <source>
        <dbReference type="ARBA" id="ARBA00004123"/>
    </source>
</evidence>
<sequence length="253" mass="29406">MVSIRKRRHGGLSPDKTSAPQVYRRSAYPRPAGVSTATLSTNKETPLKQDASTRFRFAASPPQIPSLQELHQLYHASFPEGGKELKKRKRQKRKHRENQEPCVMRGVYFKNMKWQAAIKVEKKQVHLGTVDSQEEAARLYDRAAYLCGREPNFELTEAEKQELQLLQWEDFLEQTRQSILSKSKYTPFVLYYPNVYIHHTIENMTYGNISILQPQLLATCSKFINKYFLYKFITNTNSTSHKIGIIQTFKRSS</sequence>
<keyword evidence="2" id="KW-0805">Transcription regulation</keyword>
<evidence type="ECO:0000256" key="5">
    <source>
        <dbReference type="ARBA" id="ARBA00023242"/>
    </source>
</evidence>
<dbReference type="InterPro" id="IPR016177">
    <property type="entry name" value="DNA-bd_dom_sf"/>
</dbReference>
<dbReference type="SMART" id="SM00380">
    <property type="entry name" value="AP2"/>
    <property type="match status" value="1"/>
</dbReference>
<dbReference type="PANTHER" id="PTHR32467:SF4">
    <property type="entry name" value="OS02G0499000 PROTEIN"/>
    <property type="match status" value="1"/>
</dbReference>
<comment type="subcellular location">
    <subcellularLocation>
        <location evidence="1">Nucleus</location>
    </subcellularLocation>
</comment>
<name>A0A4Y5TAF9_9BRYO</name>
<feature type="region of interest" description="Disordered" evidence="6">
    <location>
        <begin position="78"/>
        <end position="99"/>
    </location>
</feature>
<accession>A0A4Y5TAF9</accession>
<feature type="domain" description="AP2/ERF" evidence="7">
    <location>
        <begin position="105"/>
        <end position="160"/>
    </location>
</feature>
<evidence type="ECO:0000313" key="8">
    <source>
        <dbReference type="EMBL" id="QDB64642.1"/>
    </source>
</evidence>
<dbReference type="GO" id="GO:0003700">
    <property type="term" value="F:DNA-binding transcription factor activity"/>
    <property type="evidence" value="ECO:0007669"/>
    <property type="project" value="InterPro"/>
</dbReference>
<dbReference type="InterPro" id="IPR036955">
    <property type="entry name" value="AP2/ERF_dom_sf"/>
</dbReference>
<feature type="compositionally biased region" description="Basic residues" evidence="6">
    <location>
        <begin position="1"/>
        <end position="10"/>
    </location>
</feature>
<feature type="region of interest" description="Disordered" evidence="6">
    <location>
        <begin position="1"/>
        <end position="50"/>
    </location>
</feature>
<dbReference type="SUPFAM" id="SSF54171">
    <property type="entry name" value="DNA-binding domain"/>
    <property type="match status" value="1"/>
</dbReference>
<evidence type="ECO:0000256" key="6">
    <source>
        <dbReference type="SAM" id="MobiDB-lite"/>
    </source>
</evidence>
<dbReference type="GO" id="GO:0003677">
    <property type="term" value="F:DNA binding"/>
    <property type="evidence" value="ECO:0007669"/>
    <property type="project" value="UniProtKB-KW"/>
</dbReference>
<keyword evidence="3" id="KW-0238">DNA-binding</keyword>
<organism evidence="8">
    <name type="scientific">Bryum argenteum</name>
    <dbReference type="NCBI Taxonomy" id="37413"/>
    <lineage>
        <taxon>Eukaryota</taxon>
        <taxon>Viridiplantae</taxon>
        <taxon>Streptophyta</taxon>
        <taxon>Embryophyta</taxon>
        <taxon>Bryophyta</taxon>
        <taxon>Bryophytina</taxon>
        <taxon>Bryopsida</taxon>
        <taxon>Bryidae</taxon>
        <taxon>Bryanae</taxon>
        <taxon>Bryales</taxon>
        <taxon>Bryaceae</taxon>
        <taxon>Bryum</taxon>
    </lineage>
</organism>
<dbReference type="PANTHER" id="PTHR32467">
    <property type="entry name" value="AP2-LIKE ETHYLENE-RESPONSIVE TRANSCRIPTION FACTOR"/>
    <property type="match status" value="1"/>
</dbReference>
<evidence type="ECO:0000256" key="2">
    <source>
        <dbReference type="ARBA" id="ARBA00023015"/>
    </source>
</evidence>
<dbReference type="Gene3D" id="3.30.730.10">
    <property type="entry name" value="AP2/ERF domain"/>
    <property type="match status" value="1"/>
</dbReference>
<dbReference type="EMBL" id="MK170285">
    <property type="protein sequence ID" value="QDB64642.1"/>
    <property type="molecule type" value="mRNA"/>
</dbReference>
<dbReference type="AlphaFoldDB" id="A0A4Y5TAF9"/>
<protein>
    <submittedName>
        <fullName evidence="8">Soloist</fullName>
    </submittedName>
</protein>
<feature type="compositionally biased region" description="Basic residues" evidence="6">
    <location>
        <begin position="85"/>
        <end position="96"/>
    </location>
</feature>
<dbReference type="InterPro" id="IPR001471">
    <property type="entry name" value="AP2/ERF_dom"/>
</dbReference>
<feature type="compositionally biased region" description="Polar residues" evidence="6">
    <location>
        <begin position="35"/>
        <end position="44"/>
    </location>
</feature>
<evidence type="ECO:0000256" key="4">
    <source>
        <dbReference type="ARBA" id="ARBA00023163"/>
    </source>
</evidence>
<evidence type="ECO:0000259" key="7">
    <source>
        <dbReference type="SMART" id="SM00380"/>
    </source>
</evidence>
<dbReference type="GO" id="GO:0005634">
    <property type="term" value="C:nucleus"/>
    <property type="evidence" value="ECO:0007669"/>
    <property type="project" value="UniProtKB-SubCell"/>
</dbReference>